<name>A0A662ZD61_9GAMM</name>
<dbReference type="PRINTS" id="PR00260">
    <property type="entry name" value="CHEMTRNSDUCR"/>
</dbReference>
<dbReference type="PANTHER" id="PTHR32089">
    <property type="entry name" value="METHYL-ACCEPTING CHEMOTAXIS PROTEIN MCPB"/>
    <property type="match status" value="1"/>
</dbReference>
<evidence type="ECO:0000256" key="3">
    <source>
        <dbReference type="ARBA" id="ARBA00029447"/>
    </source>
</evidence>
<sequence>MGLFERLSVRGKVMGGFAVVIIFTILISIVSILIMLNFNSASSYAHEVLTVRRVTLVTVREMIESMHDDLFISQEELENNTPELLKSIDEKVNAVSAKVKALRGRTTPEQTAIIKNSIAEYENVYRSEYIPAVAAQDLHKMHFVFSKKMQKLKIAADKACNTIIETQIANGVSKIEENTSYTPIYGILGASACATVLAILIAMVVSSYTVKNLHTALNASTSIANGDLSKSVKSSSRDEFGQLLDAVERMRHQLNDLVGKIKSSVGQAVSDFRSINDITMIIDESARSNEAKAMTVAAASDEMVSTTGDIAKNCQTAAVTADESNKSTKEGVNKVHVTINSIRDQVEKSKNDALLVSRLVEQSQKIGTIVQTIEDIASQTNLLALNAAIEAARAGEAGKGFAVVADEVRSLASRTSGSTSEITKMVAEIQNDANTANDSMAASVEHMGVLASQTEEVENLLSSIIENVNSVNTQISQIATAAEQQTTATSEISSNMQSITNESQNLTENVRTAQGTVNSSVDNLNSLKAMVDRFIV</sequence>
<protein>
    <submittedName>
        <fullName evidence="8">Methyl-accepting chemotaxis protein</fullName>
    </submittedName>
</protein>
<evidence type="ECO:0000256" key="4">
    <source>
        <dbReference type="PROSITE-ProRule" id="PRU00284"/>
    </source>
</evidence>
<dbReference type="SMART" id="SM00304">
    <property type="entry name" value="HAMP"/>
    <property type="match status" value="1"/>
</dbReference>
<dbReference type="Pfam" id="PF00672">
    <property type="entry name" value="HAMP"/>
    <property type="match status" value="1"/>
</dbReference>
<dbReference type="InterPro" id="IPR004089">
    <property type="entry name" value="MCPsignal_dom"/>
</dbReference>
<feature type="transmembrane region" description="Helical" evidence="5">
    <location>
        <begin position="184"/>
        <end position="205"/>
    </location>
</feature>
<dbReference type="GO" id="GO:0006935">
    <property type="term" value="P:chemotaxis"/>
    <property type="evidence" value="ECO:0007669"/>
    <property type="project" value="InterPro"/>
</dbReference>
<dbReference type="PROSITE" id="PS50885">
    <property type="entry name" value="HAMP"/>
    <property type="match status" value="1"/>
</dbReference>
<feature type="domain" description="HAMP" evidence="7">
    <location>
        <begin position="207"/>
        <end position="259"/>
    </location>
</feature>
<evidence type="ECO:0000313" key="9">
    <source>
        <dbReference type="Proteomes" id="UP000243374"/>
    </source>
</evidence>
<evidence type="ECO:0000256" key="1">
    <source>
        <dbReference type="ARBA" id="ARBA00004370"/>
    </source>
</evidence>
<comment type="similarity">
    <text evidence="3">Belongs to the methyl-accepting chemotaxis (MCP) protein family.</text>
</comment>
<dbReference type="CDD" id="cd06225">
    <property type="entry name" value="HAMP"/>
    <property type="match status" value="1"/>
</dbReference>
<dbReference type="InterPro" id="IPR003660">
    <property type="entry name" value="HAMP_dom"/>
</dbReference>
<proteinExistence type="inferred from homology"/>
<dbReference type="Proteomes" id="UP000243374">
    <property type="component" value="Unassembled WGS sequence"/>
</dbReference>
<keyword evidence="2 4" id="KW-0807">Transducer</keyword>
<dbReference type="GO" id="GO:0007165">
    <property type="term" value="P:signal transduction"/>
    <property type="evidence" value="ECO:0007669"/>
    <property type="project" value="UniProtKB-KW"/>
</dbReference>
<organism evidence="8 9">
    <name type="scientific">Succinivibrio dextrinosolvens</name>
    <dbReference type="NCBI Taxonomy" id="83771"/>
    <lineage>
        <taxon>Bacteria</taxon>
        <taxon>Pseudomonadati</taxon>
        <taxon>Pseudomonadota</taxon>
        <taxon>Gammaproteobacteria</taxon>
        <taxon>Aeromonadales</taxon>
        <taxon>Succinivibrionaceae</taxon>
        <taxon>Succinivibrio</taxon>
    </lineage>
</organism>
<accession>A0A662ZD61</accession>
<dbReference type="Gene3D" id="1.10.287.950">
    <property type="entry name" value="Methyl-accepting chemotaxis protein"/>
    <property type="match status" value="1"/>
</dbReference>
<keyword evidence="5" id="KW-0812">Transmembrane</keyword>
<dbReference type="CDD" id="cd11386">
    <property type="entry name" value="MCP_signal"/>
    <property type="match status" value="1"/>
</dbReference>
<dbReference type="PANTHER" id="PTHR32089:SF112">
    <property type="entry name" value="LYSOZYME-LIKE PROTEIN-RELATED"/>
    <property type="match status" value="1"/>
</dbReference>
<keyword evidence="5" id="KW-1133">Transmembrane helix</keyword>
<dbReference type="RefSeq" id="WP_074841880.1">
    <property type="nucleotide sequence ID" value="NZ_CP047056.1"/>
</dbReference>
<dbReference type="SUPFAM" id="SSF58104">
    <property type="entry name" value="Methyl-accepting chemotaxis protein (MCP) signaling domain"/>
    <property type="match status" value="1"/>
</dbReference>
<evidence type="ECO:0000259" key="6">
    <source>
        <dbReference type="PROSITE" id="PS50111"/>
    </source>
</evidence>
<reference evidence="8 9" key="1">
    <citation type="submission" date="2016-10" db="EMBL/GenBank/DDBJ databases">
        <authorList>
            <person name="Varghese N."/>
            <person name="Submissions S."/>
        </authorList>
    </citation>
    <scope>NUCLEOTIDE SEQUENCE [LARGE SCALE GENOMIC DNA]</scope>
    <source>
        <strain evidence="8 9">22B</strain>
    </source>
</reference>
<dbReference type="GO" id="GO:0004888">
    <property type="term" value="F:transmembrane signaling receptor activity"/>
    <property type="evidence" value="ECO:0007669"/>
    <property type="project" value="InterPro"/>
</dbReference>
<gene>
    <name evidence="8" type="ORF">SAMN04487865_11032</name>
</gene>
<dbReference type="Pfam" id="PF00015">
    <property type="entry name" value="MCPsignal"/>
    <property type="match status" value="1"/>
</dbReference>
<evidence type="ECO:0000313" key="8">
    <source>
        <dbReference type="EMBL" id="SFK53667.1"/>
    </source>
</evidence>
<evidence type="ECO:0000259" key="7">
    <source>
        <dbReference type="PROSITE" id="PS50885"/>
    </source>
</evidence>
<keyword evidence="9" id="KW-1185">Reference proteome</keyword>
<evidence type="ECO:0000256" key="2">
    <source>
        <dbReference type="ARBA" id="ARBA00023224"/>
    </source>
</evidence>
<dbReference type="InterPro" id="IPR004090">
    <property type="entry name" value="Chemotax_Me-accpt_rcpt"/>
</dbReference>
<dbReference type="FunFam" id="1.10.287.950:FF:000001">
    <property type="entry name" value="Methyl-accepting chemotaxis sensory transducer"/>
    <property type="match status" value="1"/>
</dbReference>
<evidence type="ECO:0000256" key="5">
    <source>
        <dbReference type="SAM" id="Phobius"/>
    </source>
</evidence>
<keyword evidence="5" id="KW-0472">Membrane</keyword>
<feature type="transmembrane region" description="Helical" evidence="5">
    <location>
        <begin position="13"/>
        <end position="36"/>
    </location>
</feature>
<dbReference type="SMART" id="SM00283">
    <property type="entry name" value="MA"/>
    <property type="match status" value="1"/>
</dbReference>
<dbReference type="OrthoDB" id="2489132at2"/>
<dbReference type="PROSITE" id="PS50111">
    <property type="entry name" value="CHEMOTAXIS_TRANSDUC_2"/>
    <property type="match status" value="1"/>
</dbReference>
<dbReference type="EMBL" id="FOSF01000103">
    <property type="protein sequence ID" value="SFK53667.1"/>
    <property type="molecule type" value="Genomic_DNA"/>
</dbReference>
<comment type="subcellular location">
    <subcellularLocation>
        <location evidence="1">Membrane</location>
    </subcellularLocation>
</comment>
<dbReference type="GO" id="GO:0016020">
    <property type="term" value="C:membrane"/>
    <property type="evidence" value="ECO:0007669"/>
    <property type="project" value="UniProtKB-SubCell"/>
</dbReference>
<dbReference type="AlphaFoldDB" id="A0A662ZD61"/>
<feature type="domain" description="Methyl-accepting transducer" evidence="6">
    <location>
        <begin position="264"/>
        <end position="500"/>
    </location>
</feature>